<proteinExistence type="predicted"/>
<name>A0A5C5XVC3_9PLAN</name>
<protein>
    <submittedName>
        <fullName evidence="2">Uncharacterized protein</fullName>
    </submittedName>
</protein>
<accession>A0A5C5XVC3</accession>
<evidence type="ECO:0000256" key="1">
    <source>
        <dbReference type="SAM" id="MobiDB-lite"/>
    </source>
</evidence>
<comment type="caution">
    <text evidence="2">The sequence shown here is derived from an EMBL/GenBank/DDBJ whole genome shotgun (WGS) entry which is preliminary data.</text>
</comment>
<organism evidence="2 3">
    <name type="scientific">Crateriforma conspicua</name>
    <dbReference type="NCBI Taxonomy" id="2527996"/>
    <lineage>
        <taxon>Bacteria</taxon>
        <taxon>Pseudomonadati</taxon>
        <taxon>Planctomycetota</taxon>
        <taxon>Planctomycetia</taxon>
        <taxon>Planctomycetales</taxon>
        <taxon>Planctomycetaceae</taxon>
        <taxon>Crateriforma</taxon>
    </lineage>
</organism>
<evidence type="ECO:0000313" key="2">
    <source>
        <dbReference type="EMBL" id="TWT65542.1"/>
    </source>
</evidence>
<feature type="compositionally biased region" description="Polar residues" evidence="1">
    <location>
        <begin position="35"/>
        <end position="58"/>
    </location>
</feature>
<evidence type="ECO:0000313" key="3">
    <source>
        <dbReference type="Proteomes" id="UP000317238"/>
    </source>
</evidence>
<sequence length="58" mass="6311">MLRRQQNARPASPRHIARRSGLAGKPGRQTVRFGSAQSCGSMRNGKRQSTIACESRSG</sequence>
<feature type="region of interest" description="Disordered" evidence="1">
    <location>
        <begin position="1"/>
        <end position="58"/>
    </location>
</feature>
<reference evidence="2 3" key="1">
    <citation type="submission" date="2019-02" db="EMBL/GenBank/DDBJ databases">
        <title>Deep-cultivation of Planctomycetes and their phenomic and genomic characterization uncovers novel biology.</title>
        <authorList>
            <person name="Wiegand S."/>
            <person name="Jogler M."/>
            <person name="Boedeker C."/>
            <person name="Pinto D."/>
            <person name="Vollmers J."/>
            <person name="Rivas-Marin E."/>
            <person name="Kohn T."/>
            <person name="Peeters S.H."/>
            <person name="Heuer A."/>
            <person name="Rast P."/>
            <person name="Oberbeckmann S."/>
            <person name="Bunk B."/>
            <person name="Jeske O."/>
            <person name="Meyerdierks A."/>
            <person name="Storesund J.E."/>
            <person name="Kallscheuer N."/>
            <person name="Luecker S."/>
            <person name="Lage O.M."/>
            <person name="Pohl T."/>
            <person name="Merkel B.J."/>
            <person name="Hornburger P."/>
            <person name="Mueller R.-W."/>
            <person name="Bruemmer F."/>
            <person name="Labrenz M."/>
            <person name="Spormann A.M."/>
            <person name="Op Den Camp H."/>
            <person name="Overmann J."/>
            <person name="Amann R."/>
            <person name="Jetten M.S.M."/>
            <person name="Mascher T."/>
            <person name="Medema M.H."/>
            <person name="Devos D.P."/>
            <person name="Kaster A.-K."/>
            <person name="Ovreas L."/>
            <person name="Rohde M."/>
            <person name="Galperin M.Y."/>
            <person name="Jogler C."/>
        </authorList>
    </citation>
    <scope>NUCLEOTIDE SEQUENCE [LARGE SCALE GENOMIC DNA]</scope>
    <source>
        <strain evidence="2 3">Pan14r</strain>
    </source>
</reference>
<dbReference type="AlphaFoldDB" id="A0A5C5XVC3"/>
<gene>
    <name evidence="2" type="ORF">Pan14r_50890</name>
</gene>
<dbReference type="Proteomes" id="UP000317238">
    <property type="component" value="Unassembled WGS sequence"/>
</dbReference>
<dbReference type="EMBL" id="SJPL01000002">
    <property type="protein sequence ID" value="TWT65542.1"/>
    <property type="molecule type" value="Genomic_DNA"/>
</dbReference>
<keyword evidence="3" id="KW-1185">Reference proteome</keyword>